<gene>
    <name evidence="1" type="ORF">C4F50_04730</name>
</gene>
<evidence type="ECO:0000313" key="2">
    <source>
        <dbReference type="Proteomes" id="UP000640614"/>
    </source>
</evidence>
<organism evidence="1 2">
    <name type="scientific">Flavobacterium hungaricum</name>
    <dbReference type="NCBI Taxonomy" id="2082725"/>
    <lineage>
        <taxon>Bacteria</taxon>
        <taxon>Pseudomonadati</taxon>
        <taxon>Bacteroidota</taxon>
        <taxon>Flavobacteriia</taxon>
        <taxon>Flavobacteriales</taxon>
        <taxon>Flavobacteriaceae</taxon>
        <taxon>Flavobacterium</taxon>
    </lineage>
</organism>
<dbReference type="Proteomes" id="UP000640614">
    <property type="component" value="Unassembled WGS sequence"/>
</dbReference>
<dbReference type="PROSITE" id="PS51257">
    <property type="entry name" value="PROKAR_LIPOPROTEIN"/>
    <property type="match status" value="1"/>
</dbReference>
<protein>
    <recommendedName>
        <fullName evidence="3">Lipoprotein</fullName>
    </recommendedName>
</protein>
<keyword evidence="2" id="KW-1185">Reference proteome</keyword>
<dbReference type="EMBL" id="PRDM01000001">
    <property type="protein sequence ID" value="MBE8724247.1"/>
    <property type="molecule type" value="Genomic_DNA"/>
</dbReference>
<sequence>MDFLSIKLISLIVIILSLSCCQREINCDQDNNISNCFSFDKKNNYDDKNQYITKKGKLYFFKKDSKNKHFKSLDLRVANIINQQLNIFFKNPPDHLTAQYNYRMVLDDSLVYDITNIQMKVDTAGRTMGGWAIGCKVMSIEVNGKTYIPDRYFDSLNFPFDCALKIR</sequence>
<comment type="caution">
    <text evidence="1">The sequence shown here is derived from an EMBL/GenBank/DDBJ whole genome shotgun (WGS) entry which is preliminary data.</text>
</comment>
<evidence type="ECO:0000313" key="1">
    <source>
        <dbReference type="EMBL" id="MBE8724247.1"/>
    </source>
</evidence>
<accession>A0ABR9TFW1</accession>
<proteinExistence type="predicted"/>
<evidence type="ECO:0008006" key="3">
    <source>
        <dbReference type="Google" id="ProtNLM"/>
    </source>
</evidence>
<reference evidence="1 2" key="1">
    <citation type="submission" date="2018-07" db="EMBL/GenBank/DDBJ databases">
        <title>Genome assembly of strain KB82.</title>
        <authorList>
            <person name="Kukolya J."/>
            <person name="Horvath B."/>
            <person name="Nagy I."/>
            <person name="Toth A."/>
        </authorList>
    </citation>
    <scope>NUCLEOTIDE SEQUENCE [LARGE SCALE GENOMIC DNA]</scope>
    <source>
        <strain evidence="1 2">Kb82</strain>
    </source>
</reference>
<name>A0ABR9TFW1_9FLAO</name>